<feature type="transmembrane region" description="Helical" evidence="1">
    <location>
        <begin position="187"/>
        <end position="204"/>
    </location>
</feature>
<keyword evidence="3" id="KW-1185">Reference proteome</keyword>
<organism evidence="2 3">
    <name type="scientific">Methanofollis liminatans DSM 4140</name>
    <dbReference type="NCBI Taxonomy" id="28892"/>
    <lineage>
        <taxon>Archaea</taxon>
        <taxon>Methanobacteriati</taxon>
        <taxon>Methanobacteriota</taxon>
        <taxon>Stenosarchaea group</taxon>
        <taxon>Methanomicrobia</taxon>
        <taxon>Methanomicrobiales</taxon>
        <taxon>Methanomicrobiaceae</taxon>
        <taxon>Methanofollis</taxon>
    </lineage>
</organism>
<feature type="transmembrane region" description="Helical" evidence="1">
    <location>
        <begin position="129"/>
        <end position="148"/>
    </location>
</feature>
<feature type="transmembrane region" description="Helical" evidence="1">
    <location>
        <begin position="210"/>
        <end position="230"/>
    </location>
</feature>
<dbReference type="HOGENOM" id="CLU_935722_0_0_2"/>
<evidence type="ECO:0000313" key="2">
    <source>
        <dbReference type="EMBL" id="EJG07402.1"/>
    </source>
</evidence>
<accession>J1L2W2</accession>
<feature type="transmembrane region" description="Helical" evidence="1">
    <location>
        <begin position="154"/>
        <end position="175"/>
    </location>
</feature>
<feature type="transmembrane region" description="Helical" evidence="1">
    <location>
        <begin position="242"/>
        <end position="262"/>
    </location>
</feature>
<evidence type="ECO:0000256" key="1">
    <source>
        <dbReference type="SAM" id="Phobius"/>
    </source>
</evidence>
<gene>
    <name evidence="2" type="ORF">Metli_1451</name>
</gene>
<protein>
    <submittedName>
        <fullName evidence="2">Uncharacterized protein</fullName>
    </submittedName>
</protein>
<feature type="transmembrane region" description="Helical" evidence="1">
    <location>
        <begin position="268"/>
        <end position="291"/>
    </location>
</feature>
<dbReference type="EMBL" id="CM001555">
    <property type="protein sequence ID" value="EJG07402.1"/>
    <property type="molecule type" value="Genomic_DNA"/>
</dbReference>
<proteinExistence type="predicted"/>
<keyword evidence="1" id="KW-0472">Membrane</keyword>
<dbReference type="Proteomes" id="UP000005095">
    <property type="component" value="Chromosome"/>
</dbReference>
<reference evidence="2 3" key="1">
    <citation type="submission" date="2011-08" db="EMBL/GenBank/DDBJ databases">
        <title>The complete genome of Methanofollis liminatans DSM 4140.</title>
        <authorList>
            <consortium name="US DOE Joint Genome Institute (JGI-PGF)"/>
            <person name="Lucas S."/>
            <person name="Han J."/>
            <person name="Lapidus A."/>
            <person name="Bruce D."/>
            <person name="Goodwin L."/>
            <person name="Pitluck S."/>
            <person name="Peters L."/>
            <person name="Kyrpides N."/>
            <person name="Mavromatis K."/>
            <person name="Ivanova N."/>
            <person name="Mikhailova N."/>
            <person name="Lu M."/>
            <person name="Detter J.C."/>
            <person name="Tapia R."/>
            <person name="Han C."/>
            <person name="Land M."/>
            <person name="Hauser L."/>
            <person name="Markowitz V."/>
            <person name="Cheng J.-F."/>
            <person name="Hugenholtz P."/>
            <person name="Woyke T."/>
            <person name="Wu D."/>
            <person name="Spring S."/>
            <person name="Schuler E."/>
            <person name="Brambilla E."/>
            <person name="Klenk H.-P."/>
            <person name="Eisen J.A."/>
        </authorList>
    </citation>
    <scope>NUCLEOTIDE SEQUENCE [LARGE SCALE GENOMIC DNA]</scope>
    <source>
        <strain evidence="2 3">DSM 4140</strain>
    </source>
</reference>
<dbReference type="AlphaFoldDB" id="J1L2W2"/>
<evidence type="ECO:0000313" key="3">
    <source>
        <dbReference type="Proteomes" id="UP000005095"/>
    </source>
</evidence>
<sequence>MREGRVVAALDNFLGPLHNGVWEVEVPKASVTEPLDPGWKRSAINVPTPGTVASYRKGRYHVHETATEWKVHLDRYDPAVHPVMHLVDDAPLVFMIAATFVALVDDVWRTNPENTRAVLEEQTTAWQMLVLFGCAGMATGAFVVLNPLLSFSSIVHLLMPLVFIALGILIVGEGVQIRPFQMVSARRILSGIMVIFIGVISYDLPVEDWGAIIFVLIGVWGFGSAAMTFRRLSRGREAVPEGFYTWCAIGCLSLLLALLIFMTPVALVALMTIVLGAIALLAGLTLVVNGLRLRGRMIRR</sequence>
<name>J1L2W2_9EURY</name>
<keyword evidence="1" id="KW-0812">Transmembrane</keyword>
<keyword evidence="1" id="KW-1133">Transmembrane helix</keyword>